<accession>A0AAD4MZX4</accession>
<dbReference type="Proteomes" id="UP001201812">
    <property type="component" value="Unassembled WGS sequence"/>
</dbReference>
<protein>
    <submittedName>
        <fullName evidence="2">Serpentine type 7TM GPCR chemoreceptor srt domain-containing protein</fullName>
    </submittedName>
</protein>
<dbReference type="Pfam" id="PF10321">
    <property type="entry name" value="7TM_GPCR_Srt"/>
    <property type="match status" value="3"/>
</dbReference>
<evidence type="ECO:0000313" key="2">
    <source>
        <dbReference type="EMBL" id="KAI1709737.1"/>
    </source>
</evidence>
<feature type="transmembrane region" description="Helical" evidence="1">
    <location>
        <begin position="158"/>
        <end position="186"/>
    </location>
</feature>
<name>A0AAD4MZX4_9BILA</name>
<feature type="transmembrane region" description="Helical" evidence="1">
    <location>
        <begin position="327"/>
        <end position="348"/>
    </location>
</feature>
<sequence length="429" mass="48121">MNAADIPAPKNDFWQWPNWNYTSYYDVYCTNGVTIPGERNLLMGSFYVAEYFVYLCLYIPSLVVIRRSYLFQHACYKLMFCIGIFDLMGGFIYAFLAGIFSLTGANYCDNNYVIILAGHGAHLAWGLFCSSGVVLALNRCIEVYSKNRADTLFGGHRVMDWLCFLNSCWVMSSLVVLYSLLLYGMWRYRATSTAKRQLREMQKRVMLQSFFICFSVFLVAAAYAAASFIRIPSQLGKFATMALQLCSGAWGLFCSSAVILALNRCIDVYSKNAAEKLFGGNRVWFWAAPVLFYAAMFSSDYDVPPIYNSVWSCYLFQIDFRSGSPPVLLQSCVICFSVFMVAAAYAIASFVRIPNELGKFATIALQLCSGTTSIVYLTMNNTIRRGVKELLGLKKKTGVTSPTSMAFVKVTTTQSTQAEKSQIDLDLCV</sequence>
<feature type="transmembrane region" description="Helical" evidence="1">
    <location>
        <begin position="283"/>
        <end position="301"/>
    </location>
</feature>
<gene>
    <name evidence="2" type="ORF">DdX_11129</name>
</gene>
<keyword evidence="1" id="KW-0472">Membrane</keyword>
<dbReference type="EMBL" id="JAKKPZ010000029">
    <property type="protein sequence ID" value="KAI1709737.1"/>
    <property type="molecule type" value="Genomic_DNA"/>
</dbReference>
<feature type="transmembrane region" description="Helical" evidence="1">
    <location>
        <begin position="241"/>
        <end position="263"/>
    </location>
</feature>
<comment type="caution">
    <text evidence="2">The sequence shown here is derived from an EMBL/GenBank/DDBJ whole genome shotgun (WGS) entry which is preliminary data.</text>
</comment>
<keyword evidence="1" id="KW-1133">Transmembrane helix</keyword>
<feature type="transmembrane region" description="Helical" evidence="1">
    <location>
        <begin position="46"/>
        <end position="66"/>
    </location>
</feature>
<organism evidence="2 3">
    <name type="scientific">Ditylenchus destructor</name>
    <dbReference type="NCBI Taxonomy" id="166010"/>
    <lineage>
        <taxon>Eukaryota</taxon>
        <taxon>Metazoa</taxon>
        <taxon>Ecdysozoa</taxon>
        <taxon>Nematoda</taxon>
        <taxon>Chromadorea</taxon>
        <taxon>Rhabditida</taxon>
        <taxon>Tylenchina</taxon>
        <taxon>Tylenchomorpha</taxon>
        <taxon>Sphaerularioidea</taxon>
        <taxon>Anguinidae</taxon>
        <taxon>Anguininae</taxon>
        <taxon>Ditylenchus</taxon>
    </lineage>
</organism>
<evidence type="ECO:0000313" key="3">
    <source>
        <dbReference type="Proteomes" id="UP001201812"/>
    </source>
</evidence>
<dbReference type="AlphaFoldDB" id="A0AAD4MZX4"/>
<reference evidence="2" key="1">
    <citation type="submission" date="2022-01" db="EMBL/GenBank/DDBJ databases">
        <title>Genome Sequence Resource for Two Populations of Ditylenchus destructor, the Migratory Endoparasitic Phytonematode.</title>
        <authorList>
            <person name="Zhang H."/>
            <person name="Lin R."/>
            <person name="Xie B."/>
        </authorList>
    </citation>
    <scope>NUCLEOTIDE SEQUENCE</scope>
    <source>
        <strain evidence="2">BazhouSP</strain>
    </source>
</reference>
<dbReference type="PANTHER" id="PTHR23021">
    <property type="entry name" value="SERPENTINE RECEPTOR, CLASS T"/>
    <property type="match status" value="1"/>
</dbReference>
<keyword evidence="3" id="KW-1185">Reference proteome</keyword>
<feature type="transmembrane region" description="Helical" evidence="1">
    <location>
        <begin position="78"/>
        <end position="100"/>
    </location>
</feature>
<dbReference type="SUPFAM" id="SSF81321">
    <property type="entry name" value="Family A G protein-coupled receptor-like"/>
    <property type="match status" value="1"/>
</dbReference>
<evidence type="ECO:0000256" key="1">
    <source>
        <dbReference type="SAM" id="Phobius"/>
    </source>
</evidence>
<feature type="transmembrane region" description="Helical" evidence="1">
    <location>
        <begin position="206"/>
        <end position="229"/>
    </location>
</feature>
<dbReference type="InterPro" id="IPR019425">
    <property type="entry name" value="7TM_GPCR_serpentine_rcpt_Srt"/>
</dbReference>
<proteinExistence type="predicted"/>
<keyword evidence="1" id="KW-0812">Transmembrane</keyword>